<accession>A0A1F5GCG2</accession>
<dbReference type="EMBL" id="MFAY01000006">
    <property type="protein sequence ID" value="OGD89545.1"/>
    <property type="molecule type" value="Genomic_DNA"/>
</dbReference>
<dbReference type="Proteomes" id="UP000178577">
    <property type="component" value="Unassembled WGS sequence"/>
</dbReference>
<evidence type="ECO:0000313" key="3">
    <source>
        <dbReference type="Proteomes" id="UP000178577"/>
    </source>
</evidence>
<proteinExistence type="predicted"/>
<dbReference type="SUPFAM" id="SSF63817">
    <property type="entry name" value="Sortase"/>
    <property type="match status" value="1"/>
</dbReference>
<evidence type="ECO:0000256" key="1">
    <source>
        <dbReference type="ARBA" id="ARBA00022801"/>
    </source>
</evidence>
<dbReference type="Pfam" id="PF04203">
    <property type="entry name" value="Sortase"/>
    <property type="match status" value="1"/>
</dbReference>
<dbReference type="InterPro" id="IPR005754">
    <property type="entry name" value="Sortase"/>
</dbReference>
<dbReference type="AlphaFoldDB" id="A0A1F5GCG2"/>
<evidence type="ECO:0008006" key="4">
    <source>
        <dbReference type="Google" id="ProtNLM"/>
    </source>
</evidence>
<gene>
    <name evidence="2" type="ORF">A2693_02055</name>
</gene>
<protein>
    <recommendedName>
        <fullName evidence="4">Sortase</fullName>
    </recommendedName>
</protein>
<dbReference type="InterPro" id="IPR023365">
    <property type="entry name" value="Sortase_dom-sf"/>
</dbReference>
<name>A0A1F5GCG2_9BACT</name>
<dbReference type="GO" id="GO:0016787">
    <property type="term" value="F:hydrolase activity"/>
    <property type="evidence" value="ECO:0007669"/>
    <property type="project" value="UniProtKB-KW"/>
</dbReference>
<evidence type="ECO:0000313" key="2">
    <source>
        <dbReference type="EMBL" id="OGD89545.1"/>
    </source>
</evidence>
<keyword evidence="1" id="KW-0378">Hydrolase</keyword>
<comment type="caution">
    <text evidence="2">The sequence shown here is derived from an EMBL/GenBank/DDBJ whole genome shotgun (WGS) entry which is preliminary data.</text>
</comment>
<dbReference type="Gene3D" id="2.40.260.10">
    <property type="entry name" value="Sortase"/>
    <property type="match status" value="1"/>
</dbReference>
<organism evidence="2 3">
    <name type="scientific">Candidatus Curtissbacteria bacterium RIFCSPHIGHO2_01_FULL_40_12</name>
    <dbReference type="NCBI Taxonomy" id="1797710"/>
    <lineage>
        <taxon>Bacteria</taxon>
        <taxon>Candidatus Curtissiibacteriota</taxon>
    </lineage>
</organism>
<reference evidence="2 3" key="1">
    <citation type="journal article" date="2016" name="Nat. Commun.">
        <title>Thousands of microbial genomes shed light on interconnected biogeochemical processes in an aquifer system.</title>
        <authorList>
            <person name="Anantharaman K."/>
            <person name="Brown C.T."/>
            <person name="Hug L.A."/>
            <person name="Sharon I."/>
            <person name="Castelle C.J."/>
            <person name="Probst A.J."/>
            <person name="Thomas B.C."/>
            <person name="Singh A."/>
            <person name="Wilkins M.J."/>
            <person name="Karaoz U."/>
            <person name="Brodie E.L."/>
            <person name="Williams K.H."/>
            <person name="Hubbard S.S."/>
            <person name="Banfield J.F."/>
        </authorList>
    </citation>
    <scope>NUCLEOTIDE SEQUENCE [LARGE SCALE GENOMIC DNA]</scope>
</reference>
<sequence length="176" mass="19508">MIRLFGLAVVLLTWGFLTFQSISIINQNINGSKNKVETVQKPSGRPQRLYIPKLSRIAAISEGQIVDSRFVVSETGVSFWPSSAIPPNIGNSVIYGHNRANILGGLPKVGRGDLLYVVLDNGQYVVYQISETKRVRPSQVEILNPSDDARLTVYTCDGFKDRERFVIIGRLLKTSG</sequence>